<evidence type="ECO:0000313" key="4">
    <source>
        <dbReference type="EMBL" id="CAE0837471.1"/>
    </source>
</evidence>
<dbReference type="Pfam" id="PF00098">
    <property type="entry name" value="zf-CCHC"/>
    <property type="match status" value="2"/>
</dbReference>
<reference evidence="4" key="1">
    <citation type="submission" date="2021-01" db="EMBL/GenBank/DDBJ databases">
        <authorList>
            <person name="Corre E."/>
            <person name="Pelletier E."/>
            <person name="Niang G."/>
            <person name="Scheremetjew M."/>
            <person name="Finn R."/>
            <person name="Kale V."/>
            <person name="Holt S."/>
            <person name="Cochrane G."/>
            <person name="Meng A."/>
            <person name="Brown T."/>
            <person name="Cohen L."/>
        </authorList>
    </citation>
    <scope>NUCLEOTIDE SEQUENCE</scope>
    <source>
        <strain evidence="4">CCMP1594</strain>
    </source>
</reference>
<evidence type="ECO:0000259" key="3">
    <source>
        <dbReference type="PROSITE" id="PS50158"/>
    </source>
</evidence>
<dbReference type="AlphaFoldDB" id="A0A7S4LLN1"/>
<dbReference type="SUPFAM" id="SSF57756">
    <property type="entry name" value="Retrovirus zinc finger-like domains"/>
    <property type="match status" value="1"/>
</dbReference>
<dbReference type="GO" id="GO:0016788">
    <property type="term" value="F:hydrolase activity, acting on ester bonds"/>
    <property type="evidence" value="ECO:0007669"/>
    <property type="project" value="InterPro"/>
</dbReference>
<evidence type="ECO:0000256" key="2">
    <source>
        <dbReference type="SAM" id="MobiDB-lite"/>
    </source>
</evidence>
<dbReference type="InterPro" id="IPR001130">
    <property type="entry name" value="TatD-like"/>
</dbReference>
<dbReference type="SMART" id="SM00343">
    <property type="entry name" value="ZnF_C2HC"/>
    <property type="match status" value="2"/>
</dbReference>
<keyword evidence="1" id="KW-0863">Zinc-finger</keyword>
<dbReference type="InterPro" id="IPR001878">
    <property type="entry name" value="Znf_CCHC"/>
</dbReference>
<keyword evidence="1" id="KW-0862">Zinc</keyword>
<dbReference type="SUPFAM" id="SSF51556">
    <property type="entry name" value="Metallo-dependent hydrolases"/>
    <property type="match status" value="1"/>
</dbReference>
<protein>
    <recommendedName>
        <fullName evidence="3">CCHC-type domain-containing protein</fullName>
    </recommendedName>
</protein>
<dbReference type="InterPro" id="IPR032466">
    <property type="entry name" value="Metal_Hydrolase"/>
</dbReference>
<evidence type="ECO:0000256" key="1">
    <source>
        <dbReference type="PROSITE-ProRule" id="PRU00047"/>
    </source>
</evidence>
<dbReference type="GO" id="GO:0003676">
    <property type="term" value="F:nucleic acid binding"/>
    <property type="evidence" value="ECO:0007669"/>
    <property type="project" value="InterPro"/>
</dbReference>
<feature type="domain" description="CCHC-type" evidence="3">
    <location>
        <begin position="78"/>
        <end position="92"/>
    </location>
</feature>
<sequence>MSRRKTKDLAAELEGGIDSGEESPVKPSKGKRKGKHRAEAPIVTDPETVPKREEEDRHAEPEDEEEERGRPKQSNQHCFKCGKHGHTSKQCPIGRADRRTKMKCHICGKSGHIKSECTATAESLRAKDRGARAEVQEEFEWPQIAVPLVDGFANLRSLFSKSRFSVGGHADHVGTALTRFARQHLPRTAAENCTVKTCVSHFPPVGQDSLAECLLTNDHTAGNSTAAVYGLIGLPPERAMEWDVEVQEQFTSSLERWGDRVVGLSCGLNFSLPVDEEEQVRVCKEQMAFAKAHQLPVVFFTKDADKRTLELLTDPDVVDMDSRVLIRYQGTHPELPLKLARALPNLYLSFSGALTFRADKAKPLHELAFDIPLRKVLLESNAPLEVPTGGPTQSQYDFSSPFHLPFTARALAQLKRITVEEVLQAAHDNALQFYGIGDAAPAPDRGHSEDGGTGAGGSC</sequence>
<keyword evidence="1" id="KW-0479">Metal-binding</keyword>
<dbReference type="InterPro" id="IPR036875">
    <property type="entry name" value="Znf_CCHC_sf"/>
</dbReference>
<proteinExistence type="predicted"/>
<accession>A0A7S4LLN1</accession>
<dbReference type="Gene3D" id="3.20.20.140">
    <property type="entry name" value="Metal-dependent hydrolases"/>
    <property type="match status" value="1"/>
</dbReference>
<dbReference type="Gene3D" id="4.10.60.10">
    <property type="entry name" value="Zinc finger, CCHC-type"/>
    <property type="match status" value="1"/>
</dbReference>
<dbReference type="EMBL" id="HBJA01141941">
    <property type="protein sequence ID" value="CAE0837471.1"/>
    <property type="molecule type" value="Transcribed_RNA"/>
</dbReference>
<feature type="region of interest" description="Disordered" evidence="2">
    <location>
        <begin position="1"/>
        <end position="84"/>
    </location>
</feature>
<dbReference type="PANTHER" id="PTHR46124">
    <property type="entry name" value="D-AMINOACYL-TRNA DEACYLASE"/>
    <property type="match status" value="1"/>
</dbReference>
<gene>
    <name evidence="4" type="ORF">EGYM00163_LOCUS48843</name>
</gene>
<feature type="compositionally biased region" description="Basic and acidic residues" evidence="2">
    <location>
        <begin position="48"/>
        <end position="60"/>
    </location>
</feature>
<dbReference type="PANTHER" id="PTHR46124:SF2">
    <property type="entry name" value="D-AMINOACYL-TRNA DEACYLASE"/>
    <property type="match status" value="1"/>
</dbReference>
<dbReference type="Pfam" id="PF01026">
    <property type="entry name" value="TatD_DNase"/>
    <property type="match status" value="1"/>
</dbReference>
<name>A0A7S4LLN1_9EUGL</name>
<dbReference type="PROSITE" id="PS50158">
    <property type="entry name" value="ZF_CCHC"/>
    <property type="match status" value="2"/>
</dbReference>
<dbReference type="GO" id="GO:0008270">
    <property type="term" value="F:zinc ion binding"/>
    <property type="evidence" value="ECO:0007669"/>
    <property type="project" value="UniProtKB-KW"/>
</dbReference>
<organism evidence="4">
    <name type="scientific">Eutreptiella gymnastica</name>
    <dbReference type="NCBI Taxonomy" id="73025"/>
    <lineage>
        <taxon>Eukaryota</taxon>
        <taxon>Discoba</taxon>
        <taxon>Euglenozoa</taxon>
        <taxon>Euglenida</taxon>
        <taxon>Spirocuta</taxon>
        <taxon>Euglenophyceae</taxon>
        <taxon>Eutreptiales</taxon>
        <taxon>Eutreptiaceae</taxon>
        <taxon>Eutreptiella</taxon>
    </lineage>
</organism>
<feature type="domain" description="CCHC-type" evidence="3">
    <location>
        <begin position="103"/>
        <end position="117"/>
    </location>
</feature>